<dbReference type="AlphaFoldDB" id="A0AA88BAJ2"/>
<feature type="transmembrane region" description="Helical" evidence="4">
    <location>
        <begin position="259"/>
        <end position="283"/>
    </location>
</feature>
<reference evidence="6" key="2">
    <citation type="submission" date="2022-12" db="EMBL/GenBank/DDBJ databases">
        <authorList>
            <person name="Sun Q."/>
            <person name="Zhou Y."/>
        </authorList>
    </citation>
    <scope>NUCLEOTIDE SEQUENCE</scope>
    <source>
        <strain evidence="6">CGMCC 1.15034</strain>
    </source>
</reference>
<dbReference type="Pfam" id="PF07690">
    <property type="entry name" value="MFS_1"/>
    <property type="match status" value="1"/>
</dbReference>
<evidence type="ECO:0000313" key="7">
    <source>
        <dbReference type="Proteomes" id="UP000625079"/>
    </source>
</evidence>
<dbReference type="PANTHER" id="PTHR11360">
    <property type="entry name" value="MONOCARBOXYLATE TRANSPORTER"/>
    <property type="match status" value="1"/>
</dbReference>
<dbReference type="InterPro" id="IPR011701">
    <property type="entry name" value="MFS"/>
</dbReference>
<protein>
    <submittedName>
        <fullName evidence="6">MFS transporter</fullName>
    </submittedName>
</protein>
<evidence type="ECO:0000256" key="4">
    <source>
        <dbReference type="SAM" id="Phobius"/>
    </source>
</evidence>
<feature type="transmembrane region" description="Helical" evidence="4">
    <location>
        <begin position="349"/>
        <end position="371"/>
    </location>
</feature>
<evidence type="ECO:0000259" key="5">
    <source>
        <dbReference type="PROSITE" id="PS50850"/>
    </source>
</evidence>
<dbReference type="PROSITE" id="PS50850">
    <property type="entry name" value="MFS"/>
    <property type="match status" value="1"/>
</dbReference>
<dbReference type="InterPro" id="IPR020846">
    <property type="entry name" value="MFS_dom"/>
</dbReference>
<keyword evidence="2 4" id="KW-1133">Transmembrane helix</keyword>
<dbReference type="GO" id="GO:0022857">
    <property type="term" value="F:transmembrane transporter activity"/>
    <property type="evidence" value="ECO:0007669"/>
    <property type="project" value="InterPro"/>
</dbReference>
<dbReference type="PANTHER" id="PTHR11360:SF290">
    <property type="entry name" value="MONOCARBOXYLATE MFS PERMEASE"/>
    <property type="match status" value="1"/>
</dbReference>
<comment type="caution">
    <text evidence="6">The sequence shown here is derived from an EMBL/GenBank/DDBJ whole genome shotgun (WGS) entry which is preliminary data.</text>
</comment>
<dbReference type="InterPro" id="IPR036259">
    <property type="entry name" value="MFS_trans_sf"/>
</dbReference>
<reference evidence="6" key="1">
    <citation type="journal article" date="2014" name="Int. J. Syst. Evol. Microbiol.">
        <title>Complete genome sequence of Corynebacterium casei LMG S-19264T (=DSM 44701T), isolated from a smear-ripened cheese.</title>
        <authorList>
            <consortium name="US DOE Joint Genome Institute (JGI-PGF)"/>
            <person name="Walter F."/>
            <person name="Albersmeier A."/>
            <person name="Kalinowski J."/>
            <person name="Ruckert C."/>
        </authorList>
    </citation>
    <scope>NUCLEOTIDE SEQUENCE</scope>
    <source>
        <strain evidence="6">CGMCC 1.15034</strain>
    </source>
</reference>
<feature type="transmembrane region" description="Helical" evidence="4">
    <location>
        <begin position="295"/>
        <end position="317"/>
    </location>
</feature>
<feature type="transmembrane region" description="Helical" evidence="4">
    <location>
        <begin position="84"/>
        <end position="106"/>
    </location>
</feature>
<dbReference type="SUPFAM" id="SSF103473">
    <property type="entry name" value="MFS general substrate transporter"/>
    <property type="match status" value="1"/>
</dbReference>
<organism evidence="6 7">
    <name type="scientific">Bradyrhizobium guangdongense</name>
    <dbReference type="NCBI Taxonomy" id="1325090"/>
    <lineage>
        <taxon>Bacteria</taxon>
        <taxon>Pseudomonadati</taxon>
        <taxon>Pseudomonadota</taxon>
        <taxon>Alphaproteobacteria</taxon>
        <taxon>Hyphomicrobiales</taxon>
        <taxon>Nitrobacteraceae</taxon>
        <taxon>Bradyrhizobium</taxon>
    </lineage>
</organism>
<keyword evidence="3 4" id="KW-0472">Membrane</keyword>
<dbReference type="Proteomes" id="UP000625079">
    <property type="component" value="Unassembled WGS sequence"/>
</dbReference>
<dbReference type="InterPro" id="IPR050327">
    <property type="entry name" value="Proton-linked_MCT"/>
</dbReference>
<dbReference type="EMBL" id="BMHC01000013">
    <property type="protein sequence ID" value="GGI28762.1"/>
    <property type="molecule type" value="Genomic_DNA"/>
</dbReference>
<feature type="transmembrane region" description="Helical" evidence="4">
    <location>
        <begin position="149"/>
        <end position="170"/>
    </location>
</feature>
<feature type="transmembrane region" description="Helical" evidence="4">
    <location>
        <begin position="177"/>
        <end position="197"/>
    </location>
</feature>
<feature type="transmembrane region" description="Helical" evidence="4">
    <location>
        <begin position="52"/>
        <end position="72"/>
    </location>
</feature>
<evidence type="ECO:0000256" key="2">
    <source>
        <dbReference type="ARBA" id="ARBA00022989"/>
    </source>
</evidence>
<gene>
    <name evidence="6" type="ORF">GCM10010987_51020</name>
</gene>
<keyword evidence="1 4" id="KW-0812">Transmembrane</keyword>
<dbReference type="Gene3D" id="1.20.1250.20">
    <property type="entry name" value="MFS general substrate transporter like domains"/>
    <property type="match status" value="1"/>
</dbReference>
<name>A0AA88BAJ2_9BRAD</name>
<feature type="transmembrane region" description="Helical" evidence="4">
    <location>
        <begin position="209"/>
        <end position="228"/>
    </location>
</feature>
<feature type="transmembrane region" description="Helical" evidence="4">
    <location>
        <begin position="414"/>
        <end position="432"/>
    </location>
</feature>
<evidence type="ECO:0000256" key="1">
    <source>
        <dbReference type="ARBA" id="ARBA00022692"/>
    </source>
</evidence>
<feature type="domain" description="Major facilitator superfamily (MFS) profile" evidence="5">
    <location>
        <begin position="51"/>
        <end position="438"/>
    </location>
</feature>
<feature type="transmembrane region" description="Helical" evidence="4">
    <location>
        <begin position="378"/>
        <end position="402"/>
    </location>
</feature>
<sequence>MAGLVPAIHVLNAQIDEDVRDKPGHDGVVSMLDNPQTPPVDESSLRYQGWRIVAVCFLLATFGWGLGFYGQSVYVAELQRAHGWSASLISAGTTFFYLFGALLVVFVGEAVQRYGARLGLIAGTLAMAAASVAIGAVREPWQLYLADAVLAFGWAGTSLAMITNTISLWFDRKRGMAISLALNGASFGGIVGVPLPVSLISHIGFANAMYTAAGAMLVLLVPVILLVVGRPPDLHGWRGVAKAKPQSSTEVRKRALRDIGFLTVTIAFALVLFAQVGFIVHLISFLDPVIGRERAAVAVAVLTAMAVVGRVLFSLVIDRLNQRLASALSFLSQAAALCVVINLHNDYVLIAACAVFGFSVGNLITLPSLIVQQEFDSASFGVLISLNTAINQVTYAFGPGVVGFLRDWSGGYSLPFYLCIALEVTAAALIMMRGKSRAKLS</sequence>
<accession>A0AA88BAJ2</accession>
<feature type="transmembrane region" description="Helical" evidence="4">
    <location>
        <begin position="324"/>
        <end position="343"/>
    </location>
</feature>
<proteinExistence type="predicted"/>
<evidence type="ECO:0000313" key="6">
    <source>
        <dbReference type="EMBL" id="GGI28762.1"/>
    </source>
</evidence>
<feature type="transmembrane region" description="Helical" evidence="4">
    <location>
        <begin position="118"/>
        <end position="137"/>
    </location>
</feature>
<dbReference type="CDD" id="cd17355">
    <property type="entry name" value="MFS_YcxA_like"/>
    <property type="match status" value="1"/>
</dbReference>
<evidence type="ECO:0000256" key="3">
    <source>
        <dbReference type="ARBA" id="ARBA00023136"/>
    </source>
</evidence>